<dbReference type="Pfam" id="PF24883">
    <property type="entry name" value="NPHP3_N"/>
    <property type="match status" value="1"/>
</dbReference>
<reference evidence="4" key="1">
    <citation type="submission" date="2020-11" db="EMBL/GenBank/DDBJ databases">
        <authorList>
            <consortium name="DOE Joint Genome Institute"/>
            <person name="Ahrendt S."/>
            <person name="Riley R."/>
            <person name="Andreopoulos W."/>
            <person name="Labutti K."/>
            <person name="Pangilinan J."/>
            <person name="Ruiz-Duenas F.J."/>
            <person name="Barrasa J.M."/>
            <person name="Sanchez-Garcia M."/>
            <person name="Camarero S."/>
            <person name="Miyauchi S."/>
            <person name="Serrano A."/>
            <person name="Linde D."/>
            <person name="Babiker R."/>
            <person name="Drula E."/>
            <person name="Ayuso-Fernandez I."/>
            <person name="Pacheco R."/>
            <person name="Padilla G."/>
            <person name="Ferreira P."/>
            <person name="Barriuso J."/>
            <person name="Kellner H."/>
            <person name="Castanera R."/>
            <person name="Alfaro M."/>
            <person name="Ramirez L."/>
            <person name="Pisabarro A.G."/>
            <person name="Kuo A."/>
            <person name="Tritt A."/>
            <person name="Lipzen A."/>
            <person name="He G."/>
            <person name="Yan M."/>
            <person name="Ng V."/>
            <person name="Cullen D."/>
            <person name="Martin F."/>
            <person name="Rosso M.-N."/>
            <person name="Henrissat B."/>
            <person name="Hibbett D."/>
            <person name="Martinez A.T."/>
            <person name="Grigoriev I.V."/>
        </authorList>
    </citation>
    <scope>NUCLEOTIDE SEQUENCE</scope>
    <source>
        <strain evidence="4">MF-IS2</strain>
    </source>
</reference>
<protein>
    <recommendedName>
        <fullName evidence="3">NACHT domain-containing protein</fullName>
    </recommendedName>
</protein>
<gene>
    <name evidence="4" type="ORF">P691DRAFT_726361</name>
</gene>
<proteinExistence type="predicted"/>
<comment type="caution">
    <text evidence="4">The sequence shown here is derived from an EMBL/GenBank/DDBJ whole genome shotgun (WGS) entry which is preliminary data.</text>
</comment>
<evidence type="ECO:0000259" key="3">
    <source>
        <dbReference type="PROSITE" id="PS50837"/>
    </source>
</evidence>
<organism evidence="4 5">
    <name type="scientific">Macrolepiota fuliginosa MF-IS2</name>
    <dbReference type="NCBI Taxonomy" id="1400762"/>
    <lineage>
        <taxon>Eukaryota</taxon>
        <taxon>Fungi</taxon>
        <taxon>Dikarya</taxon>
        <taxon>Basidiomycota</taxon>
        <taxon>Agaricomycotina</taxon>
        <taxon>Agaricomycetes</taxon>
        <taxon>Agaricomycetidae</taxon>
        <taxon>Agaricales</taxon>
        <taxon>Agaricineae</taxon>
        <taxon>Agaricaceae</taxon>
        <taxon>Macrolepiota</taxon>
    </lineage>
</organism>
<dbReference type="InterPro" id="IPR056884">
    <property type="entry name" value="NPHP3-like_N"/>
</dbReference>
<accession>A0A9P5XI90</accession>
<dbReference type="InterPro" id="IPR027417">
    <property type="entry name" value="P-loop_NTPase"/>
</dbReference>
<dbReference type="SUPFAM" id="SSF52540">
    <property type="entry name" value="P-loop containing nucleoside triphosphate hydrolases"/>
    <property type="match status" value="1"/>
</dbReference>
<dbReference type="InterPro" id="IPR007111">
    <property type="entry name" value="NACHT_NTPase"/>
</dbReference>
<dbReference type="EMBL" id="MU151109">
    <property type="protein sequence ID" value="KAF9450251.1"/>
    <property type="molecule type" value="Genomic_DNA"/>
</dbReference>
<name>A0A9P5XI90_9AGAR</name>
<keyword evidence="5" id="KW-1185">Reference proteome</keyword>
<dbReference type="Proteomes" id="UP000807342">
    <property type="component" value="Unassembled WGS sequence"/>
</dbReference>
<feature type="compositionally biased region" description="Basic and acidic residues" evidence="2">
    <location>
        <begin position="7"/>
        <end position="16"/>
    </location>
</feature>
<feature type="region of interest" description="Disordered" evidence="2">
    <location>
        <begin position="1"/>
        <end position="26"/>
    </location>
</feature>
<sequence length="752" mass="85182">MRGNKKERRETIERGGSDLNIQTSSPGFSYEPLTSVISSPPTAGSSGNGTSNLNNYTGYLSGAHHFTINNPTMIDGDNANERESMRRLAKHIIVGAEFDSSDHHPSCHPETRLDISNNIQSWMHNLARKYKILWLNGPAGVGKSVILQTISETESKSSRSILGATLFFSRSNNRNDPKRVFITIAYQLAVRYPLYRQYVVGLLTLNPALVNKSLAEQFEIFIVQPFAVKELLAGLCDTVLVLLDGLDECKGEEAQREIILLIGNFALRHPTSPIIWLIASRSGPYIQDTFLEEGVQLSYEEMQVLIDSDQGRCDVEKYLRDNFTIIRKRHRRSIPSSLQRWPSESDFSTIATESSGLFIFPSTIIRFIGDEDYADPISRLKTVLEVILSTSSSYGGHNPFENLDALYTQILSEIPPEVLSTTLQILLMYVAYTYSTNGFAGFCNWLGVSQGHGYGALRRLHSVLKVPEPQNAFQEHLEYFHASFFDYLTSPSRSGTFCVTAPEIIQRHLLRWIRVLLESHSAETSSVNVTRINLSWPVENEECRLRIQYNIFRNSLNHLLRILDEFVNDSVLDEFSKLSAFFQDLDFGENFQTHAMADGLDLKLYQESAFSTSLEKWRVLETVPLRLFSYSDIRLDHEPVIRLVRGNFLDARAGWHRIPSEESVDSVSEGIFYHRIISLKSRTISIEPVRGYLSQDPTLKADLKKNLSTWTNMVPSHPVIMLGRGRRSCACFQFHVPGEGLWMLALPCIRSS</sequence>
<evidence type="ECO:0000256" key="2">
    <source>
        <dbReference type="SAM" id="MobiDB-lite"/>
    </source>
</evidence>
<dbReference type="PANTHER" id="PTHR10039">
    <property type="entry name" value="AMELOGENIN"/>
    <property type="match status" value="1"/>
</dbReference>
<evidence type="ECO:0000313" key="5">
    <source>
        <dbReference type="Proteomes" id="UP000807342"/>
    </source>
</evidence>
<dbReference type="PANTHER" id="PTHR10039:SF14">
    <property type="entry name" value="NACHT DOMAIN-CONTAINING PROTEIN"/>
    <property type="match status" value="1"/>
</dbReference>
<dbReference type="OrthoDB" id="1577640at2759"/>
<keyword evidence="1" id="KW-0677">Repeat</keyword>
<feature type="domain" description="NACHT" evidence="3">
    <location>
        <begin position="131"/>
        <end position="283"/>
    </location>
</feature>
<dbReference type="PROSITE" id="PS50837">
    <property type="entry name" value="NACHT"/>
    <property type="match status" value="1"/>
</dbReference>
<evidence type="ECO:0000313" key="4">
    <source>
        <dbReference type="EMBL" id="KAF9450251.1"/>
    </source>
</evidence>
<dbReference type="AlphaFoldDB" id="A0A9P5XI90"/>
<dbReference type="Gene3D" id="3.40.50.300">
    <property type="entry name" value="P-loop containing nucleotide triphosphate hydrolases"/>
    <property type="match status" value="1"/>
</dbReference>
<evidence type="ECO:0000256" key="1">
    <source>
        <dbReference type="ARBA" id="ARBA00022737"/>
    </source>
</evidence>